<accession>A0A1Y2FZS6</accession>
<evidence type="ECO:0000256" key="11">
    <source>
        <dbReference type="PROSITE-ProRule" id="PRU00221"/>
    </source>
</evidence>
<dbReference type="GO" id="GO:0005053">
    <property type="term" value="F:peroxisome matrix targeting signal-2 binding"/>
    <property type="evidence" value="ECO:0007669"/>
    <property type="project" value="InterPro"/>
</dbReference>
<dbReference type="GO" id="GO:0016558">
    <property type="term" value="P:protein import into peroxisome matrix"/>
    <property type="evidence" value="ECO:0007669"/>
    <property type="project" value="InterPro"/>
</dbReference>
<dbReference type="SMART" id="SM00320">
    <property type="entry name" value="WD40"/>
    <property type="match status" value="6"/>
</dbReference>
<dbReference type="EMBL" id="MCGR01000012">
    <property type="protein sequence ID" value="ORY88125.1"/>
    <property type="molecule type" value="Genomic_DNA"/>
</dbReference>
<keyword evidence="8" id="KW-0576">Peroxisome</keyword>
<protein>
    <recommendedName>
        <fullName evidence="10">Peroxin-7</fullName>
    </recommendedName>
</protein>
<dbReference type="STRING" id="106004.A0A1Y2FZS6"/>
<dbReference type="Pfam" id="PF00400">
    <property type="entry name" value="WD40"/>
    <property type="match status" value="6"/>
</dbReference>
<feature type="repeat" description="WD" evidence="11">
    <location>
        <begin position="202"/>
        <end position="244"/>
    </location>
</feature>
<gene>
    <name evidence="12" type="ORF">BCR35DRAFT_277171</name>
</gene>
<dbReference type="GO" id="GO:0005782">
    <property type="term" value="C:peroxisomal matrix"/>
    <property type="evidence" value="ECO:0007669"/>
    <property type="project" value="UniProtKB-SubCell"/>
</dbReference>
<comment type="similarity">
    <text evidence="9">Belongs to the WD repeat peroxin-7 family.</text>
</comment>
<evidence type="ECO:0000256" key="5">
    <source>
        <dbReference type="ARBA" id="ARBA00022574"/>
    </source>
</evidence>
<dbReference type="AlphaFoldDB" id="A0A1Y2FZS6"/>
<dbReference type="InterPro" id="IPR019775">
    <property type="entry name" value="WD40_repeat_CS"/>
</dbReference>
<evidence type="ECO:0000313" key="12">
    <source>
        <dbReference type="EMBL" id="ORY88125.1"/>
    </source>
</evidence>
<evidence type="ECO:0000256" key="9">
    <source>
        <dbReference type="ARBA" id="ARBA00024017"/>
    </source>
</evidence>
<dbReference type="PRINTS" id="PR00320">
    <property type="entry name" value="GPROTEINBRPT"/>
</dbReference>
<dbReference type="InterPro" id="IPR020472">
    <property type="entry name" value="WD40_PAC1"/>
</dbReference>
<dbReference type="PROSITE" id="PS50294">
    <property type="entry name" value="WD_REPEATS_REGION"/>
    <property type="match status" value="3"/>
</dbReference>
<dbReference type="InterPro" id="IPR015943">
    <property type="entry name" value="WD40/YVTN_repeat-like_dom_sf"/>
</dbReference>
<dbReference type="InterPro" id="IPR001680">
    <property type="entry name" value="WD40_rpt"/>
</dbReference>
<organism evidence="12 13">
    <name type="scientific">Leucosporidium creatinivorum</name>
    <dbReference type="NCBI Taxonomy" id="106004"/>
    <lineage>
        <taxon>Eukaryota</taxon>
        <taxon>Fungi</taxon>
        <taxon>Dikarya</taxon>
        <taxon>Basidiomycota</taxon>
        <taxon>Pucciniomycotina</taxon>
        <taxon>Microbotryomycetes</taxon>
        <taxon>Leucosporidiales</taxon>
        <taxon>Leucosporidium</taxon>
    </lineage>
</organism>
<keyword evidence="7" id="KW-0653">Protein transport</keyword>
<dbReference type="PANTHER" id="PTHR46027:SF1">
    <property type="entry name" value="PEROXISOMAL TARGETING SIGNAL 2 RECEPTOR"/>
    <property type="match status" value="1"/>
</dbReference>
<reference evidence="12 13" key="1">
    <citation type="submission" date="2016-07" db="EMBL/GenBank/DDBJ databases">
        <title>Pervasive Adenine N6-methylation of Active Genes in Fungi.</title>
        <authorList>
            <consortium name="DOE Joint Genome Institute"/>
            <person name="Mondo S.J."/>
            <person name="Dannebaum R.O."/>
            <person name="Kuo R.C."/>
            <person name="Labutti K."/>
            <person name="Haridas S."/>
            <person name="Kuo A."/>
            <person name="Salamov A."/>
            <person name="Ahrendt S.R."/>
            <person name="Lipzen A."/>
            <person name="Sullivan W."/>
            <person name="Andreopoulos W.B."/>
            <person name="Clum A."/>
            <person name="Lindquist E."/>
            <person name="Daum C."/>
            <person name="Ramamoorthy G.K."/>
            <person name="Gryganskyi A."/>
            <person name="Culley D."/>
            <person name="Magnuson J.K."/>
            <person name="James T.Y."/>
            <person name="O'Malley M.A."/>
            <person name="Stajich J.E."/>
            <person name="Spatafora J.W."/>
            <person name="Visel A."/>
            <person name="Grigoriev I.V."/>
        </authorList>
    </citation>
    <scope>NUCLEOTIDE SEQUENCE [LARGE SCALE GENOMIC DNA]</scope>
    <source>
        <strain evidence="12 13">62-1032</strain>
    </source>
</reference>
<evidence type="ECO:0000256" key="1">
    <source>
        <dbReference type="ARBA" id="ARBA00004253"/>
    </source>
</evidence>
<evidence type="ECO:0000256" key="7">
    <source>
        <dbReference type="ARBA" id="ARBA00022927"/>
    </source>
</evidence>
<dbReference type="PROSITE" id="PS50082">
    <property type="entry name" value="WD_REPEATS_2"/>
    <property type="match status" value="5"/>
</dbReference>
<evidence type="ECO:0000256" key="6">
    <source>
        <dbReference type="ARBA" id="ARBA00022737"/>
    </source>
</evidence>
<dbReference type="PROSITE" id="PS00678">
    <property type="entry name" value="WD_REPEATS_1"/>
    <property type="match status" value="2"/>
</dbReference>
<feature type="repeat" description="WD" evidence="11">
    <location>
        <begin position="326"/>
        <end position="359"/>
    </location>
</feature>
<dbReference type="InterPro" id="IPR044536">
    <property type="entry name" value="PEX7"/>
</dbReference>
<dbReference type="Gene3D" id="2.130.10.10">
    <property type="entry name" value="YVTN repeat-like/Quinoprotein amine dehydrogenase"/>
    <property type="match status" value="1"/>
</dbReference>
<dbReference type="InParanoid" id="A0A1Y2FZS6"/>
<evidence type="ECO:0000256" key="8">
    <source>
        <dbReference type="ARBA" id="ARBA00023140"/>
    </source>
</evidence>
<dbReference type="InterPro" id="IPR036322">
    <property type="entry name" value="WD40_repeat_dom_sf"/>
</dbReference>
<feature type="repeat" description="WD" evidence="11">
    <location>
        <begin position="263"/>
        <end position="298"/>
    </location>
</feature>
<keyword evidence="6" id="KW-0677">Repeat</keyword>
<evidence type="ECO:0000256" key="10">
    <source>
        <dbReference type="ARBA" id="ARBA00032565"/>
    </source>
</evidence>
<feature type="repeat" description="WD" evidence="11">
    <location>
        <begin position="150"/>
        <end position="192"/>
    </location>
</feature>
<dbReference type="FunCoup" id="A0A1Y2FZS6">
    <property type="interactions" value="61"/>
</dbReference>
<dbReference type="OrthoDB" id="273771at2759"/>
<comment type="subcellular location">
    <subcellularLocation>
        <location evidence="2">Cytoplasm</location>
        <location evidence="2">Cytosol</location>
    </subcellularLocation>
    <subcellularLocation>
        <location evidence="1">Peroxisome matrix</location>
    </subcellularLocation>
</comment>
<sequence>MQPVHPGSVKRCRTEGFAAYSVAFSPFFPNKLAVAGSANFGLVGNGRLSVLGNGPAGVGVEKVFDTQDGLYDLAWSEVHENQLATASGDGSVKLWDVVLNDFPIRKWHEHTREVFSVDWNNLQKELFCTSSWDCSIKLWTPDRPASVLTIPAHTACVYSAIFSPSQPSTIASCSTDGLLKVWDTRSPTPPSSSGLATPSIALQAHPTEVLSLDWNKYQPHLIATGSVDRTIRIHDLRMASSALPPSANPTAPTLQPSATVATLLGHEYAVRKVSWSPHSPNVLASASYDMTARIWSMDAASLGGAGAGMSSFGAAGMGGARLEKIYDGHTEFVVGAAWSFFEEGVLASCSWDQEVHLWR</sequence>
<dbReference type="PANTHER" id="PTHR46027">
    <property type="entry name" value="PEROXISOMAL TARGETING SIGNAL 2 RECEPTOR"/>
    <property type="match status" value="1"/>
</dbReference>
<dbReference type="Proteomes" id="UP000193467">
    <property type="component" value="Unassembled WGS sequence"/>
</dbReference>
<dbReference type="SUPFAM" id="SSF50978">
    <property type="entry name" value="WD40 repeat-like"/>
    <property type="match status" value="1"/>
</dbReference>
<evidence type="ECO:0000256" key="3">
    <source>
        <dbReference type="ARBA" id="ARBA00022448"/>
    </source>
</evidence>
<evidence type="ECO:0000256" key="2">
    <source>
        <dbReference type="ARBA" id="ARBA00004514"/>
    </source>
</evidence>
<keyword evidence="3" id="KW-0813">Transport</keyword>
<keyword evidence="4" id="KW-0963">Cytoplasm</keyword>
<feature type="repeat" description="WD" evidence="11">
    <location>
        <begin position="63"/>
        <end position="97"/>
    </location>
</feature>
<proteinExistence type="inferred from homology"/>
<evidence type="ECO:0000313" key="13">
    <source>
        <dbReference type="Proteomes" id="UP000193467"/>
    </source>
</evidence>
<name>A0A1Y2FZS6_9BASI</name>
<evidence type="ECO:0000256" key="4">
    <source>
        <dbReference type="ARBA" id="ARBA00022490"/>
    </source>
</evidence>
<comment type="caution">
    <text evidence="12">The sequence shown here is derived from an EMBL/GenBank/DDBJ whole genome shotgun (WGS) entry which is preliminary data.</text>
</comment>
<keyword evidence="13" id="KW-1185">Reference proteome</keyword>
<keyword evidence="5 11" id="KW-0853">WD repeat</keyword>
<dbReference type="GO" id="GO:0005829">
    <property type="term" value="C:cytosol"/>
    <property type="evidence" value="ECO:0007669"/>
    <property type="project" value="UniProtKB-SubCell"/>
</dbReference>